<keyword evidence="2" id="KW-1185">Reference proteome</keyword>
<evidence type="ECO:0000313" key="2">
    <source>
        <dbReference type="Proteomes" id="UP000718564"/>
    </source>
</evidence>
<reference evidence="1 2" key="1">
    <citation type="submission" date="2018-06" db="EMBL/GenBank/DDBJ databases">
        <title>Comparative genomics of Brasilonema spp. strains.</title>
        <authorList>
            <person name="Alvarenga D.O."/>
            <person name="Fiore M.F."/>
            <person name="Varani A.M."/>
        </authorList>
    </citation>
    <scope>NUCLEOTIDE SEQUENCE [LARGE SCALE GENOMIC DNA]</scope>
    <source>
        <strain evidence="1 2">SPC951</strain>
    </source>
</reference>
<gene>
    <name evidence="1" type="ORF">DP116_13030</name>
</gene>
<dbReference type="Proteomes" id="UP000718564">
    <property type="component" value="Unassembled WGS sequence"/>
</dbReference>
<comment type="caution">
    <text evidence="1">The sequence shown here is derived from an EMBL/GenBank/DDBJ whole genome shotgun (WGS) entry which is preliminary data.</text>
</comment>
<organism evidence="1 2">
    <name type="scientific">Brasilonema bromeliae SPC951</name>
    <dbReference type="NCBI Taxonomy" id="385972"/>
    <lineage>
        <taxon>Bacteria</taxon>
        <taxon>Bacillati</taxon>
        <taxon>Cyanobacteriota</taxon>
        <taxon>Cyanophyceae</taxon>
        <taxon>Nostocales</taxon>
        <taxon>Scytonemataceae</taxon>
        <taxon>Brasilonema</taxon>
        <taxon>Bromeliae group (in: Brasilonema)</taxon>
    </lineage>
</organism>
<accession>A0ABX1P8I4</accession>
<sequence length="97" mass="10913">MLWLGMHKLSLDHNKLLLHHNNLSLDHNKPLLHHNNLSLDHNKLLLHHNNLSLGYDNLENIQWAIQGGCGQNQLVDIGESTASPTPRVTASVSTNYL</sequence>
<proteinExistence type="predicted"/>
<evidence type="ECO:0000313" key="1">
    <source>
        <dbReference type="EMBL" id="NMG20333.1"/>
    </source>
</evidence>
<protein>
    <submittedName>
        <fullName evidence="1">Uncharacterized protein</fullName>
    </submittedName>
</protein>
<dbReference type="RefSeq" id="WP_169155596.1">
    <property type="nucleotide sequence ID" value="NZ_CAWPJE010000070.1"/>
</dbReference>
<name>A0ABX1P8I4_9CYAN</name>
<dbReference type="EMBL" id="QMEB01000088">
    <property type="protein sequence ID" value="NMG20333.1"/>
    <property type="molecule type" value="Genomic_DNA"/>
</dbReference>